<dbReference type="GeneID" id="74431431"/>
<feature type="modified residue" description="4-aspartylphosphate" evidence="5">
    <location>
        <position position="174"/>
    </location>
</feature>
<gene>
    <name evidence="8" type="primary">cbrR</name>
    <name evidence="8" type="ORF">CINS_0627</name>
</gene>
<dbReference type="InterPro" id="IPR050595">
    <property type="entry name" value="Bact_response_regulator"/>
</dbReference>
<feature type="domain" description="Response regulatory" evidence="6">
    <location>
        <begin position="124"/>
        <end position="240"/>
    </location>
</feature>
<keyword evidence="2" id="KW-0145">Chemotaxis</keyword>
<dbReference type="NCBIfam" id="TIGR00254">
    <property type="entry name" value="GGDEF"/>
    <property type="match status" value="1"/>
</dbReference>
<dbReference type="InterPro" id="IPR001789">
    <property type="entry name" value="Sig_transdc_resp-reg_receiver"/>
</dbReference>
<dbReference type="Pfam" id="PF00990">
    <property type="entry name" value="GGDEF"/>
    <property type="match status" value="1"/>
</dbReference>
<evidence type="ECO:0000256" key="1">
    <source>
        <dbReference type="ARBA" id="ARBA00001946"/>
    </source>
</evidence>
<dbReference type="SUPFAM" id="SSF52172">
    <property type="entry name" value="CheY-like"/>
    <property type="match status" value="2"/>
</dbReference>
<dbReference type="Pfam" id="PF00072">
    <property type="entry name" value="Response_reg"/>
    <property type="match status" value="2"/>
</dbReference>
<sequence length="414" mass="46867">MEEKILIIDDNKMLTRLLAKKVENTLGLKVDVAFDMNSTKELLKNEYFMAFVDLCLPDAPDGEVVDVVLEKNIPAIVLTGSSDGQTRKKFMEKDIIHYIQKESESCIDEMLNSIRMLQKNNKTKIILAIANVTLRSEMKKNLNNQLFNVLAAAHGEEALNYLNDNPDTKLVICDATMPVINGEDLLTEIRSKYSKIDIGVIMVGDKDDELEARAFRKGVNDYVIRPFQKESLNCRVNNCLDYMQKCVLLDEYSLNKDLLTGLDDYATFEKKLFDYLEDIQEDEEFALALIDIDNLATINYELSYDCGDGIIKYTAKKINEQIRGMDLATKIEDGKFYVVLKHTGNKDALKTFSNIRVNISKESVLIALDEVDYSISIGVVFGGKRSQVKDLLDNAQKALDLAKANGRNRVEVCF</sequence>
<dbReference type="InterPro" id="IPR029787">
    <property type="entry name" value="Nucleotide_cyclase"/>
</dbReference>
<name>A0A0A8H0A6_9BACT</name>
<dbReference type="GO" id="GO:0006935">
    <property type="term" value="P:chemotaxis"/>
    <property type="evidence" value="ECO:0007669"/>
    <property type="project" value="UniProtKB-KW"/>
</dbReference>
<dbReference type="Gene3D" id="3.30.70.270">
    <property type="match status" value="1"/>
</dbReference>
<dbReference type="InterPro" id="IPR011006">
    <property type="entry name" value="CheY-like_superfamily"/>
</dbReference>
<dbReference type="GO" id="GO:0097588">
    <property type="term" value="P:archaeal or bacterial-type flagellum-dependent cell motility"/>
    <property type="evidence" value="ECO:0007669"/>
    <property type="project" value="UniProtKB-KW"/>
</dbReference>
<dbReference type="PANTHER" id="PTHR44591:SF3">
    <property type="entry name" value="RESPONSE REGULATORY DOMAIN-CONTAINING PROTEIN"/>
    <property type="match status" value="1"/>
</dbReference>
<keyword evidence="3 5" id="KW-0597">Phosphoprotein</keyword>
<evidence type="ECO:0000256" key="5">
    <source>
        <dbReference type="PROSITE-ProRule" id="PRU00169"/>
    </source>
</evidence>
<evidence type="ECO:0000313" key="8">
    <source>
        <dbReference type="EMBL" id="AJC87598.1"/>
    </source>
</evidence>
<evidence type="ECO:0000256" key="4">
    <source>
        <dbReference type="ARBA" id="ARBA00022779"/>
    </source>
</evidence>
<feature type="domain" description="GGDEF" evidence="7">
    <location>
        <begin position="283"/>
        <end position="414"/>
    </location>
</feature>
<dbReference type="InterPro" id="IPR000160">
    <property type="entry name" value="GGDEF_dom"/>
</dbReference>
<evidence type="ECO:0000259" key="6">
    <source>
        <dbReference type="PROSITE" id="PS50110"/>
    </source>
</evidence>
<accession>A0A0A8H0A6</accession>
<keyword evidence="4" id="KW-0283">Flagellar rotation</keyword>
<dbReference type="Gene3D" id="3.40.50.2300">
    <property type="match status" value="2"/>
</dbReference>
<comment type="cofactor">
    <cofactor evidence="1">
        <name>Mg(2+)</name>
        <dbReference type="ChEBI" id="CHEBI:18420"/>
    </cofactor>
</comment>
<protein>
    <submittedName>
        <fullName evidence="8">Bile resistance regulator</fullName>
    </submittedName>
</protein>
<dbReference type="PANTHER" id="PTHR44591">
    <property type="entry name" value="STRESS RESPONSE REGULATOR PROTEIN 1"/>
    <property type="match status" value="1"/>
</dbReference>
<evidence type="ECO:0000256" key="2">
    <source>
        <dbReference type="ARBA" id="ARBA00022500"/>
    </source>
</evidence>
<dbReference type="SUPFAM" id="SSF55073">
    <property type="entry name" value="Nucleotide cyclase"/>
    <property type="match status" value="1"/>
</dbReference>
<dbReference type="SMART" id="SM00267">
    <property type="entry name" value="GGDEF"/>
    <property type="match status" value="1"/>
</dbReference>
<dbReference type="PROSITE" id="PS50887">
    <property type="entry name" value="GGDEF"/>
    <property type="match status" value="1"/>
</dbReference>
<evidence type="ECO:0000259" key="7">
    <source>
        <dbReference type="PROSITE" id="PS50887"/>
    </source>
</evidence>
<proteinExistence type="predicted"/>
<dbReference type="EMBL" id="CP007770">
    <property type="protein sequence ID" value="AJC87598.1"/>
    <property type="molecule type" value="Genomic_DNA"/>
</dbReference>
<evidence type="ECO:0000313" key="9">
    <source>
        <dbReference type="Proteomes" id="UP000031163"/>
    </source>
</evidence>
<dbReference type="CDD" id="cd01949">
    <property type="entry name" value="GGDEF"/>
    <property type="match status" value="1"/>
</dbReference>
<dbReference type="HOGENOM" id="CLU_000445_11_28_7"/>
<dbReference type="PROSITE" id="PS50110">
    <property type="entry name" value="RESPONSE_REGULATORY"/>
    <property type="match status" value="2"/>
</dbReference>
<evidence type="ECO:0000256" key="3">
    <source>
        <dbReference type="ARBA" id="ARBA00022553"/>
    </source>
</evidence>
<reference evidence="8 9" key="1">
    <citation type="journal article" date="2014" name="Genome Biol. Evol.">
        <title>Comparative Genomics of the Campylobacter lari Group.</title>
        <authorList>
            <person name="Miller W.G."/>
            <person name="Yee E."/>
            <person name="Chapman M.H."/>
            <person name="Smith T.P."/>
            <person name="Bono J.L."/>
            <person name="Huynh S."/>
            <person name="Parker C.T."/>
            <person name="Vandamme P."/>
            <person name="Luong K."/>
            <person name="Korlach J."/>
        </authorList>
    </citation>
    <scope>NUCLEOTIDE SEQUENCE [LARGE SCALE GENOMIC DNA]</scope>
    <source>
        <strain evidence="8 9">NCTC 12927</strain>
    </source>
</reference>
<dbReference type="STRING" id="1031564.CINS_0627"/>
<dbReference type="GO" id="GO:0000160">
    <property type="term" value="P:phosphorelay signal transduction system"/>
    <property type="evidence" value="ECO:0007669"/>
    <property type="project" value="InterPro"/>
</dbReference>
<dbReference type="InterPro" id="IPR043128">
    <property type="entry name" value="Rev_trsase/Diguanyl_cyclase"/>
</dbReference>
<dbReference type="RefSeq" id="WP_039649760.1">
    <property type="nucleotide sequence ID" value="NZ_CP007770.1"/>
</dbReference>
<feature type="domain" description="Response regulatory" evidence="6">
    <location>
        <begin position="4"/>
        <end position="116"/>
    </location>
</feature>
<dbReference type="AlphaFoldDB" id="A0A0A8H0A6"/>
<feature type="modified residue" description="4-aspartylphosphate" evidence="5">
    <location>
        <position position="53"/>
    </location>
</feature>
<dbReference type="Proteomes" id="UP000031163">
    <property type="component" value="Chromosome"/>
</dbReference>
<dbReference type="SMART" id="SM00448">
    <property type="entry name" value="REC"/>
    <property type="match status" value="2"/>
</dbReference>
<organism evidence="8 9">
    <name type="scientific">Campylobacter insulaenigrae NCTC 12927</name>
    <dbReference type="NCBI Taxonomy" id="1031564"/>
    <lineage>
        <taxon>Bacteria</taxon>
        <taxon>Pseudomonadati</taxon>
        <taxon>Campylobacterota</taxon>
        <taxon>Epsilonproteobacteria</taxon>
        <taxon>Campylobacterales</taxon>
        <taxon>Campylobacteraceae</taxon>
        <taxon>Campylobacter</taxon>
    </lineage>
</organism>
<dbReference type="KEGG" id="cis:CINS_0627"/>